<dbReference type="PANTHER" id="PTHR33526:SF19">
    <property type="entry name" value="OS01G0766300 PROTEIN"/>
    <property type="match status" value="1"/>
</dbReference>
<dbReference type="PROSITE" id="PS51257">
    <property type="entry name" value="PROKAR_LIPOPROTEIN"/>
    <property type="match status" value="1"/>
</dbReference>
<dbReference type="InterPro" id="IPR016972">
    <property type="entry name" value="UCP031279"/>
</dbReference>
<dbReference type="AlphaFoldDB" id="A0A0E0JP47"/>
<sequence>MKKKGGSGGGGGGGCLGAPFRALSRACDSACDLYVRGMSGCARSVPAAMEAVAVGRGFGRPATTTTMHLRVSSRDVEDLVRAASRQRRVAAEPAAGEGAGAGKKGGQYRKALAAVHGTTAGKKGIFETPAAVPAPWEKGAAMETIAEDAPCEFVADDMLKATPPVRRGASADGLAARPGGFGAIKVGTEAFER</sequence>
<organism evidence="1">
    <name type="scientific">Oryza punctata</name>
    <name type="common">Red rice</name>
    <dbReference type="NCBI Taxonomy" id="4537"/>
    <lineage>
        <taxon>Eukaryota</taxon>
        <taxon>Viridiplantae</taxon>
        <taxon>Streptophyta</taxon>
        <taxon>Embryophyta</taxon>
        <taxon>Tracheophyta</taxon>
        <taxon>Spermatophyta</taxon>
        <taxon>Magnoliopsida</taxon>
        <taxon>Liliopsida</taxon>
        <taxon>Poales</taxon>
        <taxon>Poaceae</taxon>
        <taxon>BOP clade</taxon>
        <taxon>Oryzoideae</taxon>
        <taxon>Oryzeae</taxon>
        <taxon>Oryzinae</taxon>
        <taxon>Oryza</taxon>
    </lineage>
</organism>
<name>A0A0E0JP47_ORYPU</name>
<dbReference type="OMA" id="FEFGACA"/>
<dbReference type="PIRSF" id="PIRSF031279">
    <property type="entry name" value="UCP031279"/>
    <property type="match status" value="1"/>
</dbReference>
<protein>
    <submittedName>
        <fullName evidence="1">Uncharacterized protein</fullName>
    </submittedName>
</protein>
<accession>A0A0E0JP47</accession>
<dbReference type="Gramene" id="OPUNC01G31190.1">
    <property type="protein sequence ID" value="OPUNC01G31190.1"/>
    <property type="gene ID" value="OPUNC01G31190"/>
</dbReference>
<proteinExistence type="predicted"/>
<dbReference type="Proteomes" id="UP000026962">
    <property type="component" value="Chromosome 1"/>
</dbReference>
<evidence type="ECO:0000313" key="1">
    <source>
        <dbReference type="EnsemblPlants" id="OPUNC01G31190.1"/>
    </source>
</evidence>
<dbReference type="eggNOG" id="ENOG502R3A9">
    <property type="taxonomic scope" value="Eukaryota"/>
</dbReference>
<reference evidence="1" key="1">
    <citation type="submission" date="2015-04" db="UniProtKB">
        <authorList>
            <consortium name="EnsemblPlants"/>
        </authorList>
    </citation>
    <scope>IDENTIFICATION</scope>
</reference>
<evidence type="ECO:0000313" key="2">
    <source>
        <dbReference type="Proteomes" id="UP000026962"/>
    </source>
</evidence>
<dbReference type="EnsemblPlants" id="OPUNC01G31190.1">
    <property type="protein sequence ID" value="OPUNC01G31190.1"/>
    <property type="gene ID" value="OPUNC01G31190"/>
</dbReference>
<dbReference type="HOGENOM" id="CLU_137077_0_0_1"/>
<dbReference type="PANTHER" id="PTHR33526">
    <property type="entry name" value="OS07G0123800 PROTEIN"/>
    <property type="match status" value="1"/>
</dbReference>
<keyword evidence="2" id="KW-1185">Reference proteome</keyword>
<reference evidence="1" key="2">
    <citation type="submission" date="2018-05" db="EMBL/GenBank/DDBJ databases">
        <title>OpunRS2 (Oryza punctata Reference Sequence Version 2).</title>
        <authorList>
            <person name="Zhang J."/>
            <person name="Kudrna D."/>
            <person name="Lee S."/>
            <person name="Talag J."/>
            <person name="Welchert J."/>
            <person name="Wing R.A."/>
        </authorList>
    </citation>
    <scope>NUCLEOTIDE SEQUENCE [LARGE SCALE GENOMIC DNA]</scope>
</reference>